<dbReference type="GO" id="GO:0019353">
    <property type="term" value="P:protoporphyrinogen IX biosynthetic process from glutamate"/>
    <property type="evidence" value="ECO:0007669"/>
    <property type="project" value="TreeGrafter"/>
</dbReference>
<feature type="domain" description="Tetrapyrrole biosynthesis glutamyl-tRNA reductase dimerisation" evidence="13">
    <location>
        <begin position="308"/>
        <end position="404"/>
    </location>
</feature>
<feature type="site" description="Important for activity" evidence="8 12">
    <location>
        <position position="93"/>
    </location>
</feature>
<comment type="pathway">
    <text evidence="1 8">Porphyrin-containing compound metabolism; protoporphyrin-IX biosynthesis; 5-aminolevulinate from L-glutamyl-tRNA(Glu): step 1/2.</text>
</comment>
<dbReference type="Pfam" id="PF00745">
    <property type="entry name" value="GlutR_dimer"/>
    <property type="match status" value="1"/>
</dbReference>
<evidence type="ECO:0000256" key="6">
    <source>
        <dbReference type="ARBA" id="ARBA00023244"/>
    </source>
</evidence>
<evidence type="ECO:0000256" key="10">
    <source>
        <dbReference type="PIRSR" id="PIRSR000445-2"/>
    </source>
</evidence>
<dbReference type="Gene3D" id="3.40.50.720">
    <property type="entry name" value="NAD(P)-binding Rossmann-like Domain"/>
    <property type="match status" value="1"/>
</dbReference>
<comment type="miscellaneous">
    <text evidence="8">During catalysis, the active site Cys acts as a nucleophile attacking the alpha-carbonyl group of tRNA-bound glutamate with the formation of a thioester intermediate between enzyme and glutamate, and the concomitant release of tRNA(Glu). The thioester intermediate is finally reduced by direct hydride transfer from NADPH, to form the product GSA.</text>
</comment>
<dbReference type="PROSITE" id="PS00747">
    <property type="entry name" value="GLUTR"/>
    <property type="match status" value="1"/>
</dbReference>
<dbReference type="InterPro" id="IPR036291">
    <property type="entry name" value="NAD(P)-bd_dom_sf"/>
</dbReference>
<evidence type="ECO:0000256" key="4">
    <source>
        <dbReference type="ARBA" id="ARBA00022857"/>
    </source>
</evidence>
<dbReference type="AlphaFoldDB" id="A0AAN0K7N0"/>
<evidence type="ECO:0000256" key="8">
    <source>
        <dbReference type="HAMAP-Rule" id="MF_00087"/>
    </source>
</evidence>
<dbReference type="SUPFAM" id="SSF51735">
    <property type="entry name" value="NAD(P)-binding Rossmann-fold domains"/>
    <property type="match status" value="1"/>
</dbReference>
<dbReference type="GO" id="GO:0050661">
    <property type="term" value="F:NADP binding"/>
    <property type="evidence" value="ECO:0007669"/>
    <property type="project" value="InterPro"/>
</dbReference>
<comment type="catalytic activity">
    <reaction evidence="7 8">
        <text>(S)-4-amino-5-oxopentanoate + tRNA(Glu) + NADP(+) = L-glutamyl-tRNA(Glu) + NADPH + H(+)</text>
        <dbReference type="Rhea" id="RHEA:12344"/>
        <dbReference type="Rhea" id="RHEA-COMP:9663"/>
        <dbReference type="Rhea" id="RHEA-COMP:9680"/>
        <dbReference type="ChEBI" id="CHEBI:15378"/>
        <dbReference type="ChEBI" id="CHEBI:57501"/>
        <dbReference type="ChEBI" id="CHEBI:57783"/>
        <dbReference type="ChEBI" id="CHEBI:58349"/>
        <dbReference type="ChEBI" id="CHEBI:78442"/>
        <dbReference type="ChEBI" id="CHEBI:78520"/>
        <dbReference type="EC" id="1.2.1.70"/>
    </reaction>
</comment>
<dbReference type="InterPro" id="IPR036453">
    <property type="entry name" value="GluRdtase_dimer_dom_sf"/>
</dbReference>
<dbReference type="PIRSF" id="PIRSF000445">
    <property type="entry name" value="4pyrrol_synth_GluRdtase"/>
    <property type="match status" value="1"/>
</dbReference>
<evidence type="ECO:0000256" key="12">
    <source>
        <dbReference type="PIRSR" id="PIRSR000445-4"/>
    </source>
</evidence>
<evidence type="ECO:0000256" key="2">
    <source>
        <dbReference type="ARBA" id="ARBA00005916"/>
    </source>
</evidence>
<feature type="binding site" evidence="8 10">
    <location>
        <position position="103"/>
    </location>
    <ligand>
        <name>substrate</name>
    </ligand>
</feature>
<sequence length="408" mass="43100">MPVLAVGLSHHQVASDDLTQFAACAEQASASLRASHGVSGLIMLSTCNRCELYIDAENFHQTVRLTRDLLTKAGAGDLVGVMDVYGLRNAVQHLFEVSCGLDSMVVGESEIAGQVRSSLQAYSEQAGPALHRLFRMALGTSKSIANATALGAMGRSVASVALDLVETRHGHLAGRRALLVGTGAYAGVVTADLIRRGAQVFVYSSSGRATAFAQTHPVNPVGDDRLPDALALAQVLVACSGRGRRANRITARQVSDARAASVGPLPVVDLALARDVSPELAMTPGIDLIDLDVVGEHAPTDHVESLHRARELIDEAVDDYLRTERARLADPAILAVRAYVNQIVAHEIDSVTAHGSPDEAAAVRRSLRRVANAVLHQPTVRAAAAAQDGDLGEFTSALERVFGIEVDQ</sequence>
<dbReference type="SUPFAM" id="SSF69742">
    <property type="entry name" value="Glutamyl tRNA-reductase catalytic, N-terminal domain"/>
    <property type="match status" value="1"/>
</dbReference>
<reference evidence="16" key="1">
    <citation type="journal article" date="2024" name="Int. J. Syst. Evol. Microbiol.">
        <title>Brooklawnia propionicigenes sp. nov., a facultatively anaerobic, propionate-producing bacterium isolated from a methanogenic reactor treating waste from cattle farms.</title>
        <authorList>
            <person name="Akita Y."/>
            <person name="Ueki A."/>
            <person name="Tonouchi A."/>
            <person name="Sugawara Y."/>
            <person name="Honma S."/>
            <person name="Kaku N."/>
            <person name="Ueki K."/>
        </authorList>
    </citation>
    <scope>NUCLEOTIDE SEQUENCE</scope>
    <source>
        <strain evidence="16">SH051</strain>
    </source>
</reference>
<dbReference type="Pfam" id="PF01488">
    <property type="entry name" value="Shikimate_DH"/>
    <property type="match status" value="1"/>
</dbReference>
<evidence type="ECO:0000256" key="11">
    <source>
        <dbReference type="PIRSR" id="PIRSR000445-3"/>
    </source>
</evidence>
<evidence type="ECO:0000256" key="3">
    <source>
        <dbReference type="ARBA" id="ARBA00012970"/>
    </source>
</evidence>
<feature type="binding site" evidence="8 11">
    <location>
        <begin position="181"/>
        <end position="186"/>
    </location>
    <ligand>
        <name>NADP(+)</name>
        <dbReference type="ChEBI" id="CHEBI:58349"/>
    </ligand>
</feature>
<dbReference type="InterPro" id="IPR006151">
    <property type="entry name" value="Shikm_DH/Glu-tRNA_Rdtase"/>
</dbReference>
<name>A0AAN0K7N0_9ACTN</name>
<gene>
    <name evidence="8" type="primary">hemA</name>
    <name evidence="16" type="ORF">brsh051_09670</name>
</gene>
<protein>
    <recommendedName>
        <fullName evidence="3 8">Glutamyl-tRNA reductase</fullName>
        <shortName evidence="8">GluTR</shortName>
        <ecNumber evidence="3 8">1.2.1.70</ecNumber>
    </recommendedName>
</protein>
<evidence type="ECO:0000259" key="15">
    <source>
        <dbReference type="Pfam" id="PF05201"/>
    </source>
</evidence>
<dbReference type="EC" id="1.2.1.70" evidence="3 8"/>
<dbReference type="InterPro" id="IPR015895">
    <property type="entry name" value="4pyrrol_synth_GluRdtase_N"/>
</dbReference>
<evidence type="ECO:0000256" key="5">
    <source>
        <dbReference type="ARBA" id="ARBA00023002"/>
    </source>
</evidence>
<keyword evidence="4 8" id="KW-0521">NADP</keyword>
<dbReference type="HAMAP" id="MF_00087">
    <property type="entry name" value="Glu_tRNA_reductase"/>
    <property type="match status" value="1"/>
</dbReference>
<evidence type="ECO:0000256" key="9">
    <source>
        <dbReference type="PIRSR" id="PIRSR000445-1"/>
    </source>
</evidence>
<evidence type="ECO:0000256" key="1">
    <source>
        <dbReference type="ARBA" id="ARBA00005059"/>
    </source>
</evidence>
<evidence type="ECO:0000313" key="16">
    <source>
        <dbReference type="EMBL" id="BEH01686.1"/>
    </source>
</evidence>
<dbReference type="EMBL" id="AP028056">
    <property type="protein sequence ID" value="BEH01686.1"/>
    <property type="molecule type" value="Genomic_DNA"/>
</dbReference>
<dbReference type="SUPFAM" id="SSF69075">
    <property type="entry name" value="Glutamyl tRNA-reductase dimerization domain"/>
    <property type="match status" value="1"/>
</dbReference>
<proteinExistence type="inferred from homology"/>
<feature type="binding site" evidence="8 10">
    <location>
        <begin position="46"/>
        <end position="49"/>
    </location>
    <ligand>
        <name>substrate</name>
    </ligand>
</feature>
<dbReference type="RefSeq" id="WP_286268023.1">
    <property type="nucleotide sequence ID" value="NZ_AP028056.1"/>
</dbReference>
<organism evidence="16 17">
    <name type="scientific">Brooklawnia propionicigenes</name>
    <dbReference type="NCBI Taxonomy" id="3041175"/>
    <lineage>
        <taxon>Bacteria</taxon>
        <taxon>Bacillati</taxon>
        <taxon>Actinomycetota</taxon>
        <taxon>Actinomycetes</taxon>
        <taxon>Propionibacteriales</taxon>
        <taxon>Propionibacteriaceae</taxon>
        <taxon>Brooklawnia</taxon>
    </lineage>
</organism>
<feature type="domain" description="Glutamyl-tRNA reductase N-terminal" evidence="15">
    <location>
        <begin position="6"/>
        <end position="148"/>
    </location>
</feature>
<comment type="function">
    <text evidence="8">Catalyzes the NADPH-dependent reduction of glutamyl-tRNA(Glu) to glutamate 1-semialdehyde (GSA).</text>
</comment>
<keyword evidence="17" id="KW-1185">Reference proteome</keyword>
<dbReference type="InterPro" id="IPR036343">
    <property type="entry name" value="GluRdtase_N_sf"/>
</dbReference>
<feature type="binding site" evidence="8 10">
    <location>
        <position position="114"/>
    </location>
    <ligand>
        <name>substrate</name>
    </ligand>
</feature>
<dbReference type="InterPro" id="IPR015896">
    <property type="entry name" value="4pyrrol_synth_GluRdtase_dimer"/>
</dbReference>
<comment type="similarity">
    <text evidence="2 8">Belongs to the glutamyl-tRNA reductase family.</text>
</comment>
<accession>A0AAN0K7N0</accession>
<dbReference type="PANTHER" id="PTHR43013">
    <property type="entry name" value="GLUTAMYL-TRNA REDUCTASE"/>
    <property type="match status" value="1"/>
</dbReference>
<evidence type="ECO:0000256" key="7">
    <source>
        <dbReference type="ARBA" id="ARBA00047464"/>
    </source>
</evidence>
<evidence type="ECO:0000259" key="13">
    <source>
        <dbReference type="Pfam" id="PF00745"/>
    </source>
</evidence>
<comment type="domain">
    <text evidence="8">Possesses an unusual extended V-shaped dimeric structure with each monomer consisting of three distinct domains arranged along a curved 'spinal' alpha-helix. The N-terminal catalytic domain specifically recognizes the glutamate moiety of the substrate. The second domain is the NADPH-binding domain, and the third C-terminal domain is responsible for dimerization.</text>
</comment>
<dbReference type="Proteomes" id="UP001431656">
    <property type="component" value="Chromosome"/>
</dbReference>
<evidence type="ECO:0000313" key="17">
    <source>
        <dbReference type="Proteomes" id="UP001431656"/>
    </source>
</evidence>
<dbReference type="GO" id="GO:0008883">
    <property type="term" value="F:glutamyl-tRNA reductase activity"/>
    <property type="evidence" value="ECO:0007669"/>
    <property type="project" value="UniProtKB-UniRule"/>
</dbReference>
<dbReference type="KEGG" id="broo:brsh051_09670"/>
<dbReference type="Gene3D" id="3.30.460.30">
    <property type="entry name" value="Glutamyl-tRNA reductase, N-terminal domain"/>
    <property type="match status" value="1"/>
</dbReference>
<dbReference type="NCBIfam" id="NF000750">
    <property type="entry name" value="PRK00045.3-4"/>
    <property type="match status" value="1"/>
</dbReference>
<feature type="binding site" evidence="8 10">
    <location>
        <begin position="108"/>
        <end position="110"/>
    </location>
    <ligand>
        <name>substrate</name>
    </ligand>
</feature>
<dbReference type="PANTHER" id="PTHR43013:SF1">
    <property type="entry name" value="GLUTAMYL-TRNA REDUCTASE"/>
    <property type="match status" value="1"/>
</dbReference>
<comment type="subunit">
    <text evidence="8">Homodimer.</text>
</comment>
<keyword evidence="6 8" id="KW-0627">Porphyrin biosynthesis</keyword>
<dbReference type="InterPro" id="IPR018214">
    <property type="entry name" value="GluRdtase_CS"/>
</dbReference>
<keyword evidence="5 8" id="KW-0560">Oxidoreductase</keyword>
<evidence type="ECO:0000259" key="14">
    <source>
        <dbReference type="Pfam" id="PF01488"/>
    </source>
</evidence>
<feature type="active site" description="Nucleophile" evidence="8 9">
    <location>
        <position position="47"/>
    </location>
</feature>
<feature type="domain" description="Quinate/shikimate 5-dehydrogenase/glutamyl-tRNA reductase" evidence="14">
    <location>
        <begin position="164"/>
        <end position="292"/>
    </location>
</feature>
<dbReference type="InterPro" id="IPR000343">
    <property type="entry name" value="4pyrrol_synth_GluRdtase"/>
</dbReference>
<dbReference type="Pfam" id="PF05201">
    <property type="entry name" value="GlutR_N"/>
    <property type="match status" value="1"/>
</dbReference>